<reference evidence="1" key="1">
    <citation type="submission" date="2023-06" db="EMBL/GenBank/DDBJ databases">
        <authorList>
            <person name="Delattre M."/>
        </authorList>
    </citation>
    <scope>NUCLEOTIDE SEQUENCE</scope>
    <source>
        <strain evidence="1">AF72</strain>
    </source>
</reference>
<organism evidence="1 2">
    <name type="scientific">Mesorhabditis spiculigera</name>
    <dbReference type="NCBI Taxonomy" id="96644"/>
    <lineage>
        <taxon>Eukaryota</taxon>
        <taxon>Metazoa</taxon>
        <taxon>Ecdysozoa</taxon>
        <taxon>Nematoda</taxon>
        <taxon>Chromadorea</taxon>
        <taxon>Rhabditida</taxon>
        <taxon>Rhabditina</taxon>
        <taxon>Rhabditomorpha</taxon>
        <taxon>Rhabditoidea</taxon>
        <taxon>Rhabditidae</taxon>
        <taxon>Mesorhabditinae</taxon>
        <taxon>Mesorhabditis</taxon>
    </lineage>
</organism>
<protein>
    <submittedName>
        <fullName evidence="1">Uncharacterized protein</fullName>
    </submittedName>
</protein>
<dbReference type="AlphaFoldDB" id="A0AA36G1U5"/>
<accession>A0AA36G1U5</accession>
<dbReference type="EMBL" id="CATQJA010002636">
    <property type="protein sequence ID" value="CAJ0575131.1"/>
    <property type="molecule type" value="Genomic_DNA"/>
</dbReference>
<feature type="non-terminal residue" evidence="1">
    <location>
        <position position="168"/>
    </location>
</feature>
<comment type="caution">
    <text evidence="1">The sequence shown here is derived from an EMBL/GenBank/DDBJ whole genome shotgun (WGS) entry which is preliminary data.</text>
</comment>
<dbReference type="Proteomes" id="UP001177023">
    <property type="component" value="Unassembled WGS sequence"/>
</dbReference>
<proteinExistence type="predicted"/>
<gene>
    <name evidence="1" type="ORF">MSPICULIGERA_LOCUS13447</name>
</gene>
<sequence>MVEPTVGVALGALGTGVPVTVDPIMQQQIQQDQMGLDAQQLQQRNAAVASLQEQQLRQLQQNLVFGQTPIVSFQPFNQPAPYPTIFAPTFPGANPFQQPFYSAAGLQQLAQEFDWRMQAHASTSAAAAMLATPMYQPQQLTLDLHSRISQAVRSTLQHVRVLENTRSR</sequence>
<evidence type="ECO:0000313" key="1">
    <source>
        <dbReference type="EMBL" id="CAJ0575131.1"/>
    </source>
</evidence>
<keyword evidence="2" id="KW-1185">Reference proteome</keyword>
<evidence type="ECO:0000313" key="2">
    <source>
        <dbReference type="Proteomes" id="UP001177023"/>
    </source>
</evidence>
<name>A0AA36G1U5_9BILA</name>